<name>A0AAV2ZMX2_PYXAD</name>
<accession>A0AAV2ZMX2</accession>
<keyword evidence="3" id="KW-0862">Zinc</keyword>
<keyword evidence="1" id="KW-0479">Metal-binding</keyword>
<dbReference type="GO" id="GO:0061630">
    <property type="term" value="F:ubiquitin protein ligase activity"/>
    <property type="evidence" value="ECO:0007669"/>
    <property type="project" value="TreeGrafter"/>
</dbReference>
<dbReference type="SUPFAM" id="SSF57850">
    <property type="entry name" value="RING/U-box"/>
    <property type="match status" value="1"/>
</dbReference>
<evidence type="ECO:0000256" key="1">
    <source>
        <dbReference type="ARBA" id="ARBA00022723"/>
    </source>
</evidence>
<sequence length="196" mass="22171">MAETPNSCPIDMDCPVCFSRYDIYRLPKELSCKHSFCAVCLKLLVRNEAGTWKILCPICRAPTAIFGGLVCTLQNQELLMSRLQNPEAKVVALEASRSPETVVRLEHTSMTWISDEETNGRQWTAAKRMVILLLMLLIVLIVILQFIYTGIMKWMLGFALGVVVIITVLLCFNPYWKVRLSGSRSQQKDDQTTPTV</sequence>
<feature type="transmembrane region" description="Helical" evidence="5">
    <location>
        <begin position="154"/>
        <end position="176"/>
    </location>
</feature>
<organism evidence="7 8">
    <name type="scientific">Pyxicephalus adspersus</name>
    <name type="common">African bullfrog</name>
    <dbReference type="NCBI Taxonomy" id="30357"/>
    <lineage>
        <taxon>Eukaryota</taxon>
        <taxon>Metazoa</taxon>
        <taxon>Chordata</taxon>
        <taxon>Craniata</taxon>
        <taxon>Vertebrata</taxon>
        <taxon>Euteleostomi</taxon>
        <taxon>Amphibia</taxon>
        <taxon>Batrachia</taxon>
        <taxon>Anura</taxon>
        <taxon>Neobatrachia</taxon>
        <taxon>Ranoidea</taxon>
        <taxon>Pyxicephalidae</taxon>
        <taxon>Pyxicephalinae</taxon>
        <taxon>Pyxicephalus</taxon>
    </lineage>
</organism>
<evidence type="ECO:0000256" key="2">
    <source>
        <dbReference type="ARBA" id="ARBA00022771"/>
    </source>
</evidence>
<gene>
    <name evidence="7" type="ORF">GDO54_003167</name>
</gene>
<comment type="caution">
    <text evidence="7">The sequence shown here is derived from an EMBL/GenBank/DDBJ whole genome shotgun (WGS) entry which is preliminary data.</text>
</comment>
<dbReference type="InterPro" id="IPR013083">
    <property type="entry name" value="Znf_RING/FYVE/PHD"/>
</dbReference>
<dbReference type="Pfam" id="PF13445">
    <property type="entry name" value="zf-RING_UBOX"/>
    <property type="match status" value="1"/>
</dbReference>
<dbReference type="InterPro" id="IPR001841">
    <property type="entry name" value="Znf_RING"/>
</dbReference>
<dbReference type="PANTHER" id="PTHR22791">
    <property type="entry name" value="RING-TYPE DOMAIN-CONTAINING PROTEIN"/>
    <property type="match status" value="1"/>
</dbReference>
<dbReference type="InterPro" id="IPR051435">
    <property type="entry name" value="RING_finger_E3_ubiq-ligases"/>
</dbReference>
<evidence type="ECO:0000256" key="4">
    <source>
        <dbReference type="PROSITE-ProRule" id="PRU00175"/>
    </source>
</evidence>
<feature type="transmembrane region" description="Helical" evidence="5">
    <location>
        <begin position="129"/>
        <end position="148"/>
    </location>
</feature>
<dbReference type="GO" id="GO:0016567">
    <property type="term" value="P:protein ubiquitination"/>
    <property type="evidence" value="ECO:0007669"/>
    <property type="project" value="TreeGrafter"/>
</dbReference>
<dbReference type="GO" id="GO:0008270">
    <property type="term" value="F:zinc ion binding"/>
    <property type="evidence" value="ECO:0007669"/>
    <property type="project" value="UniProtKB-KW"/>
</dbReference>
<dbReference type="InterPro" id="IPR027370">
    <property type="entry name" value="Znf-RING_euk"/>
</dbReference>
<keyword evidence="2 4" id="KW-0863">Zinc-finger</keyword>
<evidence type="ECO:0000313" key="8">
    <source>
        <dbReference type="Proteomes" id="UP001181693"/>
    </source>
</evidence>
<evidence type="ECO:0000313" key="7">
    <source>
        <dbReference type="EMBL" id="DBA15694.1"/>
    </source>
</evidence>
<dbReference type="Proteomes" id="UP001181693">
    <property type="component" value="Unassembled WGS sequence"/>
</dbReference>
<dbReference type="PROSITE" id="PS50089">
    <property type="entry name" value="ZF_RING_2"/>
    <property type="match status" value="1"/>
</dbReference>
<evidence type="ECO:0000259" key="6">
    <source>
        <dbReference type="PROSITE" id="PS50089"/>
    </source>
</evidence>
<reference evidence="7" key="1">
    <citation type="thesis" date="2020" institute="ProQuest LLC" country="789 East Eisenhower Parkway, Ann Arbor, MI, USA">
        <title>Comparative Genomics and Chromosome Evolution.</title>
        <authorList>
            <person name="Mudd A.B."/>
        </authorList>
    </citation>
    <scope>NUCLEOTIDE SEQUENCE</scope>
    <source>
        <strain evidence="7">1538</strain>
        <tissue evidence="7">Blood</tissue>
    </source>
</reference>
<evidence type="ECO:0000256" key="5">
    <source>
        <dbReference type="SAM" id="Phobius"/>
    </source>
</evidence>
<keyword evidence="5" id="KW-1133">Transmembrane helix</keyword>
<feature type="domain" description="RING-type" evidence="6">
    <location>
        <begin position="14"/>
        <end position="60"/>
    </location>
</feature>
<dbReference type="Gene3D" id="3.30.40.10">
    <property type="entry name" value="Zinc/RING finger domain, C3HC4 (zinc finger)"/>
    <property type="match status" value="1"/>
</dbReference>
<proteinExistence type="predicted"/>
<dbReference type="SMART" id="SM00184">
    <property type="entry name" value="RING"/>
    <property type="match status" value="1"/>
</dbReference>
<keyword evidence="8" id="KW-1185">Reference proteome</keyword>
<keyword evidence="5" id="KW-0812">Transmembrane</keyword>
<protein>
    <recommendedName>
        <fullName evidence="6">RING-type domain-containing protein</fullName>
    </recommendedName>
</protein>
<keyword evidence="5" id="KW-0472">Membrane</keyword>
<dbReference type="PROSITE" id="PS00518">
    <property type="entry name" value="ZF_RING_1"/>
    <property type="match status" value="1"/>
</dbReference>
<evidence type="ECO:0000256" key="3">
    <source>
        <dbReference type="ARBA" id="ARBA00022833"/>
    </source>
</evidence>
<dbReference type="PANTHER" id="PTHR22791:SF28">
    <property type="entry name" value="E3 UBIQUITIN-PROTEIN LIGASE RNF186"/>
    <property type="match status" value="1"/>
</dbReference>
<dbReference type="InterPro" id="IPR017907">
    <property type="entry name" value="Znf_RING_CS"/>
</dbReference>
<dbReference type="EMBL" id="DYDO01000011">
    <property type="protein sequence ID" value="DBA15694.1"/>
    <property type="molecule type" value="Genomic_DNA"/>
</dbReference>
<dbReference type="AlphaFoldDB" id="A0AAV2ZMX2"/>